<evidence type="ECO:0000313" key="1">
    <source>
        <dbReference type="EMBL" id="KAJ4826493.1"/>
    </source>
</evidence>
<dbReference type="EMBL" id="JAKUCV010006658">
    <property type="protein sequence ID" value="KAJ4826493.1"/>
    <property type="molecule type" value="Genomic_DNA"/>
</dbReference>
<protein>
    <submittedName>
        <fullName evidence="1">Uncharacterized protein</fullName>
    </submittedName>
</protein>
<organism evidence="1 2">
    <name type="scientific">Turnera subulata</name>
    <dbReference type="NCBI Taxonomy" id="218843"/>
    <lineage>
        <taxon>Eukaryota</taxon>
        <taxon>Viridiplantae</taxon>
        <taxon>Streptophyta</taxon>
        <taxon>Embryophyta</taxon>
        <taxon>Tracheophyta</taxon>
        <taxon>Spermatophyta</taxon>
        <taxon>Magnoliopsida</taxon>
        <taxon>eudicotyledons</taxon>
        <taxon>Gunneridae</taxon>
        <taxon>Pentapetalae</taxon>
        <taxon>rosids</taxon>
        <taxon>fabids</taxon>
        <taxon>Malpighiales</taxon>
        <taxon>Passifloraceae</taxon>
        <taxon>Turnera</taxon>
    </lineage>
</organism>
<reference evidence="1" key="2">
    <citation type="journal article" date="2023" name="Plants (Basel)">
        <title>Annotation of the Turnera subulata (Passifloraceae) Draft Genome Reveals the S-Locus Evolved after the Divergence of Turneroideae from Passifloroideae in a Stepwise Manner.</title>
        <authorList>
            <person name="Henning P.M."/>
            <person name="Roalson E.H."/>
            <person name="Mir W."/>
            <person name="McCubbin A.G."/>
            <person name="Shore J.S."/>
        </authorList>
    </citation>
    <scope>NUCLEOTIDE SEQUENCE</scope>
    <source>
        <strain evidence="1">F60SS</strain>
    </source>
</reference>
<dbReference type="AlphaFoldDB" id="A0A9Q0F7S2"/>
<keyword evidence="2" id="KW-1185">Reference proteome</keyword>
<evidence type="ECO:0000313" key="2">
    <source>
        <dbReference type="Proteomes" id="UP001141552"/>
    </source>
</evidence>
<comment type="caution">
    <text evidence="1">The sequence shown here is derived from an EMBL/GenBank/DDBJ whole genome shotgun (WGS) entry which is preliminary data.</text>
</comment>
<accession>A0A9Q0F7S2</accession>
<name>A0A9Q0F7S2_9ROSI</name>
<reference evidence="1" key="1">
    <citation type="submission" date="2022-02" db="EMBL/GenBank/DDBJ databases">
        <authorList>
            <person name="Henning P.M."/>
            <person name="McCubbin A.G."/>
            <person name="Shore J.S."/>
        </authorList>
    </citation>
    <scope>NUCLEOTIDE SEQUENCE</scope>
    <source>
        <strain evidence="1">F60SS</strain>
        <tissue evidence="1">Leaves</tissue>
    </source>
</reference>
<dbReference type="Proteomes" id="UP001141552">
    <property type="component" value="Unassembled WGS sequence"/>
</dbReference>
<sequence>MGSAVEAMEFYNKTEPDHQTLRYRECFLLEDDEEAMEFYNKTEHTLPTYVANHTDKGMP</sequence>
<gene>
    <name evidence="1" type="ORF">Tsubulata_020118</name>
</gene>
<proteinExistence type="predicted"/>